<comment type="subcellular location">
    <subcellularLocation>
        <location evidence="1">Cell membrane</location>
        <topology evidence="1">Single-pass membrane protein</topology>
    </subcellularLocation>
</comment>
<evidence type="ECO:0000256" key="6">
    <source>
        <dbReference type="SAM" id="MobiDB-lite"/>
    </source>
</evidence>
<dbReference type="KEGG" id="hhd:HBHAL_2130"/>
<feature type="region of interest" description="Disordered" evidence="6">
    <location>
        <begin position="267"/>
        <end position="546"/>
    </location>
</feature>
<evidence type="ECO:0000313" key="10">
    <source>
        <dbReference type="Proteomes" id="UP000007397"/>
    </source>
</evidence>
<name>I0JK16_HALH3</name>
<evidence type="ECO:0000256" key="7">
    <source>
        <dbReference type="SAM" id="Phobius"/>
    </source>
</evidence>
<dbReference type="Pfam" id="PF12791">
    <property type="entry name" value="RsgI_N"/>
    <property type="match status" value="1"/>
</dbReference>
<protein>
    <recommendedName>
        <fullName evidence="8">RsgI N-terminal anti-sigma domain-containing protein</fullName>
    </recommendedName>
</protein>
<keyword evidence="4 7" id="KW-1133">Transmembrane helix</keyword>
<keyword evidence="3 7" id="KW-0812">Transmembrane</keyword>
<gene>
    <name evidence="9" type="primary">ykrI</name>
    <name evidence="9" type="ordered locus">HBHAL_2130</name>
</gene>
<dbReference type="PATRIC" id="fig|866895.3.peg.1142"/>
<evidence type="ECO:0000256" key="3">
    <source>
        <dbReference type="ARBA" id="ARBA00022692"/>
    </source>
</evidence>
<dbReference type="PROSITE" id="PS51849">
    <property type="entry name" value="RSGI_N"/>
    <property type="match status" value="1"/>
</dbReference>
<evidence type="ECO:0000256" key="2">
    <source>
        <dbReference type="ARBA" id="ARBA00022475"/>
    </source>
</evidence>
<dbReference type="RefSeq" id="WP_014642388.1">
    <property type="nucleotide sequence ID" value="NC_017668.1"/>
</dbReference>
<feature type="compositionally biased region" description="Basic and acidic residues" evidence="6">
    <location>
        <begin position="446"/>
        <end position="546"/>
    </location>
</feature>
<dbReference type="eggNOG" id="ENOG5032YNU">
    <property type="taxonomic scope" value="Bacteria"/>
</dbReference>
<dbReference type="GO" id="GO:0005886">
    <property type="term" value="C:plasma membrane"/>
    <property type="evidence" value="ECO:0007669"/>
    <property type="project" value="UniProtKB-SubCell"/>
</dbReference>
<evidence type="ECO:0000259" key="8">
    <source>
        <dbReference type="PROSITE" id="PS51849"/>
    </source>
</evidence>
<feature type="compositionally biased region" description="Low complexity" evidence="6">
    <location>
        <begin position="284"/>
        <end position="301"/>
    </location>
</feature>
<evidence type="ECO:0000256" key="5">
    <source>
        <dbReference type="ARBA" id="ARBA00023136"/>
    </source>
</evidence>
<feature type="compositionally biased region" description="Basic and acidic residues" evidence="6">
    <location>
        <begin position="267"/>
        <end position="283"/>
    </location>
</feature>
<dbReference type="InterPro" id="IPR055431">
    <property type="entry name" value="RsgI_M"/>
</dbReference>
<dbReference type="HOGENOM" id="CLU_498532_0_0_9"/>
<keyword evidence="2" id="KW-1003">Cell membrane</keyword>
<keyword evidence="5 7" id="KW-0472">Membrane</keyword>
<feature type="transmembrane region" description="Helical" evidence="7">
    <location>
        <begin position="59"/>
        <end position="79"/>
    </location>
</feature>
<feature type="region of interest" description="Disordered" evidence="6">
    <location>
        <begin position="243"/>
        <end position="262"/>
    </location>
</feature>
<feature type="domain" description="RsgI N-terminal anti-sigma" evidence="8">
    <location>
        <begin position="2"/>
        <end position="49"/>
    </location>
</feature>
<dbReference type="AlphaFoldDB" id="I0JK16"/>
<dbReference type="EMBL" id="HE717023">
    <property type="protein sequence ID" value="CCG44485.1"/>
    <property type="molecule type" value="Genomic_DNA"/>
</dbReference>
<dbReference type="InterPro" id="IPR024449">
    <property type="entry name" value="Anti-sigma_RsgI_N"/>
</dbReference>
<evidence type="ECO:0000256" key="1">
    <source>
        <dbReference type="ARBA" id="ARBA00004162"/>
    </source>
</evidence>
<reference evidence="9 10" key="1">
    <citation type="journal article" date="2013" name="Environ. Microbiol.">
        <title>Chloride and organic osmolytes: a hybrid strategy to cope with elevated salinities by the moderately halophilic, chloride-dependent bacterium Halobacillus halophilus.</title>
        <authorList>
            <person name="Saum S.H."/>
            <person name="Pfeiffer F."/>
            <person name="Palm P."/>
            <person name="Rampp M."/>
            <person name="Schuster S.C."/>
            <person name="Muller V."/>
            <person name="Oesterhelt D."/>
        </authorList>
    </citation>
    <scope>NUCLEOTIDE SEQUENCE [LARGE SCALE GENOMIC DNA]</scope>
    <source>
        <strain evidence="10">ATCC 35676 / DSM 2266 / JCM 20832 / KCTC 3685 / LMG 17431 / NBRC 102448 / NCIMB 2269</strain>
    </source>
</reference>
<organism evidence="9 10">
    <name type="scientific">Halobacillus halophilus (strain ATCC 35676 / DSM 2266 / JCM 20832 / KCTC 3685 / LMG 17431 / NBRC 102448 / NCIMB 2269)</name>
    <name type="common">Sporosarcina halophila</name>
    <dbReference type="NCBI Taxonomy" id="866895"/>
    <lineage>
        <taxon>Bacteria</taxon>
        <taxon>Bacillati</taxon>
        <taxon>Bacillota</taxon>
        <taxon>Bacilli</taxon>
        <taxon>Bacillales</taxon>
        <taxon>Bacillaceae</taxon>
        <taxon>Halobacillus</taxon>
    </lineage>
</organism>
<evidence type="ECO:0000313" key="9">
    <source>
        <dbReference type="EMBL" id="CCG44485.1"/>
    </source>
</evidence>
<evidence type="ECO:0000256" key="4">
    <source>
        <dbReference type="ARBA" id="ARBA00022989"/>
    </source>
</evidence>
<dbReference type="Proteomes" id="UP000007397">
    <property type="component" value="Chromosome"/>
</dbReference>
<proteinExistence type="predicted"/>
<dbReference type="Pfam" id="PF23750">
    <property type="entry name" value="RsgI_M"/>
    <property type="match status" value="1"/>
</dbReference>
<keyword evidence="10" id="KW-1185">Reference proteome</keyword>
<feature type="compositionally biased region" description="Basic and acidic residues" evidence="6">
    <location>
        <begin position="243"/>
        <end position="252"/>
    </location>
</feature>
<sequence>MRKGIVMEQKKGYTIVMTHDGNFHRALRLHEAEVGMEVHFQAISNSKHLRPVGWLSNIVPWKAGIMALVLVLACLPFYIKYGSSQAYAYVNIDINPSLELKLNEKLQVIQITPRNEDAEKLMDMLTDWKKKDVSEVAFEMINISQENGWMNQQKQVLIGISYLKTNPTASLAKRMEHELSDRAKDLSVAAYNLPASLREQALEANQSVNEWVAKQLSKKQSDIKGANSIELMSEEKEMIRSFFEESPKRESSENNSSSSLKNIEVHIEEPTDKKSVNSKENKNVNHSSDSPQSSSGDQRGSTNKKNRDTDTPPSSNLKKDKPEKVDHKVYSEDESSEEKKKDEPQSNSQSKEKPDKQSSKDKKEDKPKSSPGQSKEKPDKGSSEDKKNEKGKSNPGQSKEKPDKGSSEDKKNEKGKSNPGQSEEKPDKASSEEKKKDKPNSSPGQSKDKPDKGSSEDKKNEKAKSNPGQSKEKPDKASSEDKKKDKPKSNSGQSKDKSDKTSSKDNKKDKPKPNPSQSKEKREKKSLEYQKEQKTKEHKNAGEKAS</sequence>
<accession>I0JK16</accession>
<feature type="compositionally biased region" description="Basic and acidic residues" evidence="6">
    <location>
        <begin position="317"/>
        <end position="439"/>
    </location>
</feature>
<dbReference type="STRING" id="866895.HBHAL_2130"/>